<evidence type="ECO:0000256" key="3">
    <source>
        <dbReference type="ARBA" id="ARBA00023163"/>
    </source>
</evidence>
<gene>
    <name evidence="7" type="ORF">VIBNISOn1_820035</name>
</gene>
<dbReference type="InterPro" id="IPR013783">
    <property type="entry name" value="Ig-like_fold"/>
</dbReference>
<dbReference type="GO" id="GO:0043565">
    <property type="term" value="F:sequence-specific DNA binding"/>
    <property type="evidence" value="ECO:0007669"/>
    <property type="project" value="InterPro"/>
</dbReference>
<organism evidence="7 8">
    <name type="scientific">Vibrio nigripulchritudo SOn1</name>
    <dbReference type="NCBI Taxonomy" id="1238450"/>
    <lineage>
        <taxon>Bacteria</taxon>
        <taxon>Pseudomonadati</taxon>
        <taxon>Pseudomonadota</taxon>
        <taxon>Gammaproteobacteria</taxon>
        <taxon>Vibrionales</taxon>
        <taxon>Vibrionaceae</taxon>
        <taxon>Vibrio</taxon>
    </lineage>
</organism>
<dbReference type="Gene3D" id="1.10.10.60">
    <property type="entry name" value="Homeodomain-like"/>
    <property type="match status" value="2"/>
</dbReference>
<dbReference type="Gene3D" id="2.130.10.10">
    <property type="entry name" value="YVTN repeat-like/Quinoprotein amine dehydrogenase"/>
    <property type="match status" value="2"/>
</dbReference>
<accession>A0AAV2VXN7</accession>
<dbReference type="InterPro" id="IPR036890">
    <property type="entry name" value="HATPase_C_sf"/>
</dbReference>
<keyword evidence="1" id="KW-0805">Transcription regulation</keyword>
<feature type="domain" description="HTH araC/xylS-type" evidence="6">
    <location>
        <begin position="1032"/>
        <end position="1130"/>
    </location>
</feature>
<sequence>MITRVVFILILLVASQSLRAHEDNSIFYPLPFQMQGQSLTAKNLISGPDGGLWIHDIHGQLRFFDGQHILPRSGSVFERKLAQVAYSRQYFWFAEKNQIYRFKPNYERELIATLPANRQVLRIGVSSRYIWASTAEHLYTLNLDDESLTEFPLNFVYRSSSKNRVIINDAKYVDGRWILGTTEGVYFNQGKKFYHIRSSAKHHIEALHFSLKRRELLVGTLRGARIISIDNESSESKVIGRSHVLAIEETDTSYWLGTENGIYIYHFLTGETTHIASNYQDDYALPGDHIYDLYNDGQGGIWVATNKGINYFSLYSRLFERVRFGNTLQHLGLGNIKQVFTSTDGTHWIGTDQGFYKLNPKNMHHPKRLLEGCVNDLVQQGDHLWLAMTDGLRRFNIRTLELETDLLPSQLNQREINRITVDSSGMLWVATEEGLIRYQPEEKVIENFGYGWVARQYFPTQITHLYTSASGTVWIGTDHGLYYYINGRLQLDRQGDALLARTLDMSEAIDGKTWRISSRGLSLYDPKTRSQKGVQLFEPDIKPLCSVTTKRGMWLSTSKGLSFYSNEGQLLHHYGAPFGLINNEFLPDVCSVGPNGDSLIFGSKLGVILTSETALKATQLPQSKVKFGQVLLDRKPFEFAPDSSKSYVVPHGENLSFVLGVLPDFDVWSLEYRLLGSRNEDWISLQGSQLTFDYLLPGSYELQVRTSTQSEVEAEGSSFSFLVETPWYMSGWFIAYLVLCLIIFAGLIVLWRSRQIRRINKALRDKVELRTSQLKHQSDMLVNSNKLLKRQINIRQSYIDNLAGKTKGVFEDICQSGAESGQFKGAFYLLQQIVDLGFKKRGESRASHDLNMVCDAVITHWEEELARQGVQLNVYKSPAAISVYIEQFNLDFVLHGMLANVSRRSKRGDKIELMVVTHEDMCGFRIQDTGNPISQQEVLGYNSFNQKYSGEEWSALTDTSLQGLRRYVEFGGGECYFRKKDSNINIIDALWSNAPTEINEEPESSREFVIPAPAIVEPDSEELPTEEELWLTRILELVDAHYHDPDFGTTQVAKMIYTSERSLQRKFKSQTGKTFKEYLNETRLEKACQRLISGEKVSDVAYDTGFNDPSYFSQRFKHHYGISPSKFIEANIGA</sequence>
<dbReference type="SUPFAM" id="SSF55874">
    <property type="entry name" value="ATPase domain of HSP90 chaperone/DNA topoisomerase II/histidine kinase"/>
    <property type="match status" value="1"/>
</dbReference>
<evidence type="ECO:0000256" key="2">
    <source>
        <dbReference type="ARBA" id="ARBA00023125"/>
    </source>
</evidence>
<evidence type="ECO:0000313" key="7">
    <source>
        <dbReference type="EMBL" id="CCO49355.1"/>
    </source>
</evidence>
<dbReference type="PROSITE" id="PS00041">
    <property type="entry name" value="HTH_ARAC_FAMILY_1"/>
    <property type="match status" value="1"/>
</dbReference>
<evidence type="ECO:0000313" key="8">
    <source>
        <dbReference type="Proteomes" id="UP000018211"/>
    </source>
</evidence>
<feature type="signal peptide" evidence="5">
    <location>
        <begin position="1"/>
        <end position="20"/>
    </location>
</feature>
<comment type="caution">
    <text evidence="7">The sequence shown here is derived from an EMBL/GenBank/DDBJ whole genome shotgun (WGS) entry which is preliminary data.</text>
</comment>
<evidence type="ECO:0000256" key="1">
    <source>
        <dbReference type="ARBA" id="ARBA00023015"/>
    </source>
</evidence>
<dbReference type="PROSITE" id="PS01124">
    <property type="entry name" value="HTH_ARAC_FAMILY_2"/>
    <property type="match status" value="1"/>
</dbReference>
<proteinExistence type="predicted"/>
<keyword evidence="2" id="KW-0238">DNA-binding</keyword>
<keyword evidence="3" id="KW-0804">Transcription</keyword>
<dbReference type="SUPFAM" id="SSF46689">
    <property type="entry name" value="Homeodomain-like"/>
    <property type="match status" value="1"/>
</dbReference>
<dbReference type="GO" id="GO:0003700">
    <property type="term" value="F:DNA-binding transcription factor activity"/>
    <property type="evidence" value="ECO:0007669"/>
    <property type="project" value="InterPro"/>
</dbReference>
<feature type="transmembrane region" description="Helical" evidence="4">
    <location>
        <begin position="727"/>
        <end position="751"/>
    </location>
</feature>
<keyword evidence="4" id="KW-1133">Transmembrane helix</keyword>
<keyword evidence="5" id="KW-0732">Signal</keyword>
<dbReference type="InterPro" id="IPR018062">
    <property type="entry name" value="HTH_AraC-typ_CS"/>
</dbReference>
<dbReference type="PANTHER" id="PTHR43280:SF28">
    <property type="entry name" value="HTH-TYPE TRANSCRIPTIONAL ACTIVATOR RHAS"/>
    <property type="match status" value="1"/>
</dbReference>
<dbReference type="RefSeq" id="WP_022613502.1">
    <property type="nucleotide sequence ID" value="NZ_LK391965.1"/>
</dbReference>
<dbReference type="SUPFAM" id="SSF63829">
    <property type="entry name" value="Calcium-dependent phosphotriesterase"/>
    <property type="match status" value="1"/>
</dbReference>
<dbReference type="Gene3D" id="3.30.565.10">
    <property type="entry name" value="Histidine kinase-like ATPase, C-terminal domain"/>
    <property type="match status" value="1"/>
</dbReference>
<dbReference type="Pfam" id="PF12833">
    <property type="entry name" value="HTH_18"/>
    <property type="match status" value="1"/>
</dbReference>
<dbReference type="Gene3D" id="2.60.40.10">
    <property type="entry name" value="Immunoglobulins"/>
    <property type="match status" value="1"/>
</dbReference>
<protein>
    <submittedName>
        <fullName evidence="7">Arabinose operon control protein fused with periplasmic ligand-binding sensor domain</fullName>
    </submittedName>
</protein>
<dbReference type="AlphaFoldDB" id="A0AAV2VXN7"/>
<name>A0AAV2VXN7_9VIBR</name>
<dbReference type="InterPro" id="IPR018060">
    <property type="entry name" value="HTH_AraC"/>
</dbReference>
<keyword evidence="4" id="KW-0472">Membrane</keyword>
<dbReference type="InterPro" id="IPR020449">
    <property type="entry name" value="Tscrpt_reg_AraC-type_HTH"/>
</dbReference>
<keyword evidence="4" id="KW-0812">Transmembrane</keyword>
<dbReference type="InterPro" id="IPR011110">
    <property type="entry name" value="Reg_prop"/>
</dbReference>
<dbReference type="Proteomes" id="UP000018211">
    <property type="component" value="Unassembled WGS sequence"/>
</dbReference>
<dbReference type="EMBL" id="CAOF01000178">
    <property type="protein sequence ID" value="CCO49355.1"/>
    <property type="molecule type" value="Genomic_DNA"/>
</dbReference>
<reference evidence="7 8" key="1">
    <citation type="journal article" date="2013" name="ISME J.">
        <title>Comparative genomics of pathogenic lineages of Vibrio nigripulchritudo identifies virulence-associated traits.</title>
        <authorList>
            <person name="Goudenege D."/>
            <person name="Labreuche Y."/>
            <person name="Krin E."/>
            <person name="Ansquer D."/>
            <person name="Mangenot S."/>
            <person name="Calteau A."/>
            <person name="Medigue C."/>
            <person name="Mazel D."/>
            <person name="Polz M.F."/>
            <person name="Le Roux F."/>
        </authorList>
    </citation>
    <scope>NUCLEOTIDE SEQUENCE [LARGE SCALE GENOMIC DNA]</scope>
    <source>
        <strain evidence="7 8">SOn1</strain>
    </source>
</reference>
<dbReference type="Pfam" id="PF07494">
    <property type="entry name" value="Reg_prop"/>
    <property type="match status" value="1"/>
</dbReference>
<dbReference type="SUPFAM" id="SSF63825">
    <property type="entry name" value="YWTD domain"/>
    <property type="match status" value="1"/>
</dbReference>
<evidence type="ECO:0000259" key="6">
    <source>
        <dbReference type="PROSITE" id="PS01124"/>
    </source>
</evidence>
<feature type="chain" id="PRO_5043965802" evidence="5">
    <location>
        <begin position="21"/>
        <end position="1134"/>
    </location>
</feature>
<dbReference type="InterPro" id="IPR015943">
    <property type="entry name" value="WD40/YVTN_repeat-like_dom_sf"/>
</dbReference>
<evidence type="ECO:0000256" key="5">
    <source>
        <dbReference type="SAM" id="SignalP"/>
    </source>
</evidence>
<dbReference type="PRINTS" id="PR00032">
    <property type="entry name" value="HTHARAC"/>
</dbReference>
<dbReference type="SMART" id="SM00342">
    <property type="entry name" value="HTH_ARAC"/>
    <property type="match status" value="1"/>
</dbReference>
<evidence type="ECO:0000256" key="4">
    <source>
        <dbReference type="SAM" id="Phobius"/>
    </source>
</evidence>
<dbReference type="InterPro" id="IPR009057">
    <property type="entry name" value="Homeodomain-like_sf"/>
</dbReference>
<dbReference type="PANTHER" id="PTHR43280">
    <property type="entry name" value="ARAC-FAMILY TRANSCRIPTIONAL REGULATOR"/>
    <property type="match status" value="1"/>
</dbReference>